<feature type="transmembrane region" description="Helical" evidence="1">
    <location>
        <begin position="188"/>
        <end position="210"/>
    </location>
</feature>
<sequence>MESKWKNGVFHHGTIATNKIGFLFPEKPRPIWNKKNVWYQTKIETILGRWFRALTILGCTSFYVKNGEFRTSIPRFFYPVFLIAMDSFLIGYLVYYDAYYTKLSILERYLLCFEEVTFFLVPNVFYIFLQRRKRKWIVLLTNLSKVENHLGEVHNRYYKFVFFLIAPCIILVAVISSFLVQINLLLGLVEFFTILTATSSFTAVNLYGFLLKTIRSNYELIISKISKTDGRSINGIMDISNTLLNVCSENWSTSWKNYSSRGDPEVSMAIFLHHTDSDNHIFERRNNKKGERALQYDAHSPIQSAKTKIGCI</sequence>
<dbReference type="GeneID" id="112127600"/>
<dbReference type="AlphaFoldDB" id="A0A8I6TMM7"/>
<evidence type="ECO:0000313" key="3">
    <source>
        <dbReference type="Proteomes" id="UP000494040"/>
    </source>
</evidence>
<evidence type="ECO:0000256" key="1">
    <source>
        <dbReference type="SAM" id="Phobius"/>
    </source>
</evidence>
<dbReference type="EnsemblMetazoa" id="XM_024228776.1">
    <property type="protein sequence ID" value="XP_024084544.1"/>
    <property type="gene ID" value="LOC112127600"/>
</dbReference>
<evidence type="ECO:0000313" key="2">
    <source>
        <dbReference type="EnsemblMetazoa" id="XP_024084544.1"/>
    </source>
</evidence>
<dbReference type="KEGG" id="clec:112127600"/>
<feature type="transmembrane region" description="Helical" evidence="1">
    <location>
        <begin position="108"/>
        <end position="129"/>
    </location>
</feature>
<keyword evidence="1" id="KW-1133">Transmembrane helix</keyword>
<reference evidence="2" key="1">
    <citation type="submission" date="2022-01" db="UniProtKB">
        <authorList>
            <consortium name="EnsemblMetazoa"/>
        </authorList>
    </citation>
    <scope>IDENTIFICATION</scope>
</reference>
<keyword evidence="1" id="KW-0812">Transmembrane</keyword>
<feature type="transmembrane region" description="Helical" evidence="1">
    <location>
        <begin position="160"/>
        <end position="182"/>
    </location>
</feature>
<keyword evidence="1" id="KW-0472">Membrane</keyword>
<name>A0A8I6TMM7_CIMLE</name>
<dbReference type="RefSeq" id="XP_024084544.1">
    <property type="nucleotide sequence ID" value="XM_024228776.1"/>
</dbReference>
<organism evidence="2 3">
    <name type="scientific">Cimex lectularius</name>
    <name type="common">Bed bug</name>
    <name type="synonym">Acanthia lectularia</name>
    <dbReference type="NCBI Taxonomy" id="79782"/>
    <lineage>
        <taxon>Eukaryota</taxon>
        <taxon>Metazoa</taxon>
        <taxon>Ecdysozoa</taxon>
        <taxon>Arthropoda</taxon>
        <taxon>Hexapoda</taxon>
        <taxon>Insecta</taxon>
        <taxon>Pterygota</taxon>
        <taxon>Neoptera</taxon>
        <taxon>Paraneoptera</taxon>
        <taxon>Hemiptera</taxon>
        <taxon>Heteroptera</taxon>
        <taxon>Panheteroptera</taxon>
        <taxon>Cimicomorpha</taxon>
        <taxon>Cimicidae</taxon>
        <taxon>Cimex</taxon>
    </lineage>
</organism>
<keyword evidence="3" id="KW-1185">Reference proteome</keyword>
<accession>A0A8I6TMM7</accession>
<feature type="transmembrane region" description="Helical" evidence="1">
    <location>
        <begin position="76"/>
        <end position="96"/>
    </location>
</feature>
<protein>
    <submittedName>
        <fullName evidence="2">Uncharacterized protein</fullName>
    </submittedName>
</protein>
<proteinExistence type="predicted"/>
<dbReference type="Proteomes" id="UP000494040">
    <property type="component" value="Unassembled WGS sequence"/>
</dbReference>